<dbReference type="RefSeq" id="WP_105730740.1">
    <property type="nucleotide sequence ID" value="NZ_CAXYWD010000024.1"/>
</dbReference>
<dbReference type="OrthoDB" id="9796758at2"/>
<keyword evidence="1" id="KW-0732">Signal</keyword>
<evidence type="ECO:0000256" key="1">
    <source>
        <dbReference type="SAM" id="SignalP"/>
    </source>
</evidence>
<name>A0A2S9KB89_9BURK</name>
<keyword evidence="3" id="KW-1185">Reference proteome</keyword>
<proteinExistence type="predicted"/>
<dbReference type="Proteomes" id="UP000238326">
    <property type="component" value="Unassembled WGS sequence"/>
</dbReference>
<evidence type="ECO:0000313" key="3">
    <source>
        <dbReference type="Proteomes" id="UP000238326"/>
    </source>
</evidence>
<accession>A0A2S9KB89</accession>
<feature type="chain" id="PRO_5015617890" evidence="1">
    <location>
        <begin position="28"/>
        <end position="151"/>
    </location>
</feature>
<feature type="signal peptide" evidence="1">
    <location>
        <begin position="1"/>
        <end position="27"/>
    </location>
</feature>
<protein>
    <submittedName>
        <fullName evidence="2">Glycine zipper family protein</fullName>
    </submittedName>
</protein>
<sequence length="151" mass="15482">MPVIRLRPLPAWLAALLLAGCASTGPASPSARPVLYPNATFNRVGPDQAQREVDQCLHNARNAGLTPQEQDNPAGRSALQGAAVGGVAAAVGALVYGQGPERALRSGAAGAAVGGSAGAVSGAMQARPNATYRHYVQRCLQERGFDVIGWN</sequence>
<dbReference type="AlphaFoldDB" id="A0A2S9KB89"/>
<dbReference type="PROSITE" id="PS51257">
    <property type="entry name" value="PROKAR_LIPOPROTEIN"/>
    <property type="match status" value="1"/>
</dbReference>
<gene>
    <name evidence="2" type="ORF">C6P61_14995</name>
</gene>
<comment type="caution">
    <text evidence="2">The sequence shown here is derived from an EMBL/GenBank/DDBJ whole genome shotgun (WGS) entry which is preliminary data.</text>
</comment>
<organism evidence="2 3">
    <name type="scientific">Malikia spinosa</name>
    <dbReference type="NCBI Taxonomy" id="86180"/>
    <lineage>
        <taxon>Bacteria</taxon>
        <taxon>Pseudomonadati</taxon>
        <taxon>Pseudomonadota</taxon>
        <taxon>Betaproteobacteria</taxon>
        <taxon>Burkholderiales</taxon>
        <taxon>Comamonadaceae</taxon>
        <taxon>Malikia</taxon>
    </lineage>
</organism>
<dbReference type="EMBL" id="PVLR01000047">
    <property type="protein sequence ID" value="PRD67708.1"/>
    <property type="molecule type" value="Genomic_DNA"/>
</dbReference>
<reference evidence="2 3" key="1">
    <citation type="submission" date="2018-03" db="EMBL/GenBank/DDBJ databases">
        <title>Comparative genomics illustrates the genes involved in a hyperalkaliphilic mechanisms of Serpentinomonas isolated from highly-alkaline calcium-rich serpentinized springs.</title>
        <authorList>
            <person name="Suzuki S."/>
            <person name="Ishii S."/>
            <person name="Walworth N."/>
            <person name="Bird L."/>
            <person name="Kuenen J.G."/>
            <person name="Nealson K.H."/>
        </authorList>
    </citation>
    <scope>NUCLEOTIDE SEQUENCE [LARGE SCALE GENOMIC DNA]</scope>
    <source>
        <strain evidence="2 3">83</strain>
    </source>
</reference>
<evidence type="ECO:0000313" key="2">
    <source>
        <dbReference type="EMBL" id="PRD67708.1"/>
    </source>
</evidence>